<evidence type="ECO:0000313" key="2">
    <source>
        <dbReference type="EMBL" id="GCE37800.1"/>
    </source>
</evidence>
<dbReference type="EMBL" id="BHYM01000012">
    <property type="protein sequence ID" value="GCE37800.1"/>
    <property type="molecule type" value="Genomic_DNA"/>
</dbReference>
<comment type="caution">
    <text evidence="2">The sequence shown here is derived from an EMBL/GenBank/DDBJ whole genome shotgun (WGS) entry which is preliminary data.</text>
</comment>
<gene>
    <name evidence="2" type="ORF">Rhow_000646</name>
</gene>
<feature type="region of interest" description="Disordered" evidence="1">
    <location>
        <begin position="30"/>
        <end position="50"/>
    </location>
</feature>
<feature type="compositionally biased region" description="Polar residues" evidence="1">
    <location>
        <begin position="41"/>
        <end position="50"/>
    </location>
</feature>
<evidence type="ECO:0000256" key="1">
    <source>
        <dbReference type="SAM" id="MobiDB-lite"/>
    </source>
</evidence>
<keyword evidence="3" id="KW-1185">Reference proteome</keyword>
<dbReference type="AlphaFoldDB" id="A0A402C2I8"/>
<dbReference type="RefSeq" id="WP_192581749.1">
    <property type="nucleotide sequence ID" value="NZ_BHYM01000012.1"/>
</dbReference>
<organism evidence="2 3">
    <name type="scientific">Rhodococcus wratislaviensis</name>
    <name type="common">Tsukamurella wratislaviensis</name>
    <dbReference type="NCBI Taxonomy" id="44752"/>
    <lineage>
        <taxon>Bacteria</taxon>
        <taxon>Bacillati</taxon>
        <taxon>Actinomycetota</taxon>
        <taxon>Actinomycetes</taxon>
        <taxon>Mycobacteriales</taxon>
        <taxon>Nocardiaceae</taxon>
        <taxon>Rhodococcus</taxon>
    </lineage>
</organism>
<reference evidence="2 3" key="1">
    <citation type="submission" date="2018-11" db="EMBL/GenBank/DDBJ databases">
        <title>Microbial catabolism of amino acid.</title>
        <authorList>
            <person name="Hibi M."/>
            <person name="Ogawa J."/>
        </authorList>
    </citation>
    <scope>NUCLEOTIDE SEQUENCE [LARGE SCALE GENOMIC DNA]</scope>
    <source>
        <strain evidence="2 3">C31-06</strain>
    </source>
</reference>
<name>A0A402C2I8_RHOWR</name>
<sequence length="50" mass="5116">MANIALLLLVLARVGTIAALHIRLGRTVNRGASWRGGAGDTSGSAGRSTR</sequence>
<protein>
    <submittedName>
        <fullName evidence="2">Uncharacterized protein</fullName>
    </submittedName>
</protein>
<proteinExistence type="predicted"/>
<evidence type="ECO:0000313" key="3">
    <source>
        <dbReference type="Proteomes" id="UP000287519"/>
    </source>
</evidence>
<accession>A0A402C2I8</accession>
<dbReference type="Proteomes" id="UP000287519">
    <property type="component" value="Unassembled WGS sequence"/>
</dbReference>